<accession>A0ABT0K1R6</accession>
<dbReference type="RefSeq" id="WP_248825899.1">
    <property type="nucleotide sequence ID" value="NZ_JALKFT010000020.1"/>
</dbReference>
<feature type="region of interest" description="Disordered" evidence="1">
    <location>
        <begin position="58"/>
        <end position="92"/>
    </location>
</feature>
<evidence type="ECO:0000256" key="1">
    <source>
        <dbReference type="SAM" id="MobiDB-lite"/>
    </source>
</evidence>
<keyword evidence="4" id="KW-1185">Reference proteome</keyword>
<dbReference type="Proteomes" id="UP001201873">
    <property type="component" value="Unassembled WGS sequence"/>
</dbReference>
<feature type="compositionally biased region" description="Basic and acidic residues" evidence="1">
    <location>
        <begin position="69"/>
        <end position="80"/>
    </location>
</feature>
<protein>
    <submittedName>
        <fullName evidence="3">Uncharacterized protein</fullName>
    </submittedName>
</protein>
<keyword evidence="2" id="KW-1133">Transmembrane helix</keyword>
<organism evidence="3 4">
    <name type="scientific">Frankia umida</name>
    <dbReference type="NCBI Taxonomy" id="573489"/>
    <lineage>
        <taxon>Bacteria</taxon>
        <taxon>Bacillati</taxon>
        <taxon>Actinomycetota</taxon>
        <taxon>Actinomycetes</taxon>
        <taxon>Frankiales</taxon>
        <taxon>Frankiaceae</taxon>
        <taxon>Frankia</taxon>
    </lineage>
</organism>
<proteinExistence type="predicted"/>
<reference evidence="3 4" key="1">
    <citation type="submission" date="2022-04" db="EMBL/GenBank/DDBJ databases">
        <title>Genome diversity in the genus Frankia.</title>
        <authorList>
            <person name="Carlos-Shanley C."/>
            <person name="Hahn D."/>
        </authorList>
    </citation>
    <scope>NUCLEOTIDE SEQUENCE [LARGE SCALE GENOMIC DNA]</scope>
    <source>
        <strain evidence="3 4">Ag45/Mut15</strain>
    </source>
</reference>
<sequence length="179" mass="18361">MRIDLTMRTDTPRSTVVAFGDGDPRTDRSVLRLLVALVVLLSAVTAFAVGGLVALSQQRMASPSGVDSDSIRGDGQRGDDPGDAGDSDDMVAAAGEIGRLGVVDDGVVSRPLAGRVPMAVPPTSPVPTRVPTAVPPTPRIPDDAEQATASPVPAPHRCTQPPEQAISGSGLPIPIFPLC</sequence>
<gene>
    <name evidence="3" type="ORF">MXD59_18235</name>
</gene>
<feature type="region of interest" description="Disordered" evidence="1">
    <location>
        <begin position="119"/>
        <end position="171"/>
    </location>
</feature>
<feature type="transmembrane region" description="Helical" evidence="2">
    <location>
        <begin position="33"/>
        <end position="55"/>
    </location>
</feature>
<evidence type="ECO:0000313" key="3">
    <source>
        <dbReference type="EMBL" id="MCK9877690.1"/>
    </source>
</evidence>
<evidence type="ECO:0000313" key="4">
    <source>
        <dbReference type="Proteomes" id="UP001201873"/>
    </source>
</evidence>
<keyword evidence="2" id="KW-0472">Membrane</keyword>
<keyword evidence="2" id="KW-0812">Transmembrane</keyword>
<comment type="caution">
    <text evidence="3">The sequence shown here is derived from an EMBL/GenBank/DDBJ whole genome shotgun (WGS) entry which is preliminary data.</text>
</comment>
<evidence type="ECO:0000256" key="2">
    <source>
        <dbReference type="SAM" id="Phobius"/>
    </source>
</evidence>
<name>A0ABT0K1R6_9ACTN</name>
<dbReference type="EMBL" id="JALKFT010000020">
    <property type="protein sequence ID" value="MCK9877690.1"/>
    <property type="molecule type" value="Genomic_DNA"/>
</dbReference>
<feature type="compositionally biased region" description="Polar residues" evidence="1">
    <location>
        <begin position="58"/>
        <end position="67"/>
    </location>
</feature>